<keyword evidence="2" id="KW-1185">Reference proteome</keyword>
<accession>A0A6A5YWH1</accession>
<organism evidence="1 2">
    <name type="scientific">Lophiotrema nucula</name>
    <dbReference type="NCBI Taxonomy" id="690887"/>
    <lineage>
        <taxon>Eukaryota</taxon>
        <taxon>Fungi</taxon>
        <taxon>Dikarya</taxon>
        <taxon>Ascomycota</taxon>
        <taxon>Pezizomycotina</taxon>
        <taxon>Dothideomycetes</taxon>
        <taxon>Pleosporomycetidae</taxon>
        <taxon>Pleosporales</taxon>
        <taxon>Lophiotremataceae</taxon>
        <taxon>Lophiotrema</taxon>
    </lineage>
</organism>
<gene>
    <name evidence="1" type="ORF">BDV96DRAFT_582197</name>
</gene>
<dbReference type="Proteomes" id="UP000799770">
    <property type="component" value="Unassembled WGS sequence"/>
</dbReference>
<proteinExistence type="predicted"/>
<evidence type="ECO:0000313" key="1">
    <source>
        <dbReference type="EMBL" id="KAF2111465.1"/>
    </source>
</evidence>
<sequence>MSTAKIPTSRLLIYVAQARQICRDTIVNNQTRGQLLHAIAIDILRLKPMVWKTQTRCIAPTYLPLLPHPKTLLFNPRHQPLPEHLLFNPSPPPLDTKFFRLIQDLEDIGQFLDICTIALGVVGLDLTIRLLCRDTCIELLRERPTETFERPL</sequence>
<evidence type="ECO:0000313" key="2">
    <source>
        <dbReference type="Proteomes" id="UP000799770"/>
    </source>
</evidence>
<reference evidence="1" key="1">
    <citation type="journal article" date="2020" name="Stud. Mycol.">
        <title>101 Dothideomycetes genomes: a test case for predicting lifestyles and emergence of pathogens.</title>
        <authorList>
            <person name="Haridas S."/>
            <person name="Albert R."/>
            <person name="Binder M."/>
            <person name="Bloem J."/>
            <person name="Labutti K."/>
            <person name="Salamov A."/>
            <person name="Andreopoulos B."/>
            <person name="Baker S."/>
            <person name="Barry K."/>
            <person name="Bills G."/>
            <person name="Bluhm B."/>
            <person name="Cannon C."/>
            <person name="Castanera R."/>
            <person name="Culley D."/>
            <person name="Daum C."/>
            <person name="Ezra D."/>
            <person name="Gonzalez J."/>
            <person name="Henrissat B."/>
            <person name="Kuo A."/>
            <person name="Liang C."/>
            <person name="Lipzen A."/>
            <person name="Lutzoni F."/>
            <person name="Magnuson J."/>
            <person name="Mondo S."/>
            <person name="Nolan M."/>
            <person name="Ohm R."/>
            <person name="Pangilinan J."/>
            <person name="Park H.-J."/>
            <person name="Ramirez L."/>
            <person name="Alfaro M."/>
            <person name="Sun H."/>
            <person name="Tritt A."/>
            <person name="Yoshinaga Y."/>
            <person name="Zwiers L.-H."/>
            <person name="Turgeon B."/>
            <person name="Goodwin S."/>
            <person name="Spatafora J."/>
            <person name="Crous P."/>
            <person name="Grigoriev I."/>
        </authorList>
    </citation>
    <scope>NUCLEOTIDE SEQUENCE</scope>
    <source>
        <strain evidence="1">CBS 627.86</strain>
    </source>
</reference>
<dbReference type="EMBL" id="ML977334">
    <property type="protein sequence ID" value="KAF2111465.1"/>
    <property type="molecule type" value="Genomic_DNA"/>
</dbReference>
<protein>
    <submittedName>
        <fullName evidence="1">Uncharacterized protein</fullName>
    </submittedName>
</protein>
<dbReference type="AlphaFoldDB" id="A0A6A5YWH1"/>
<name>A0A6A5YWH1_9PLEO</name>